<dbReference type="PATRIC" id="fig|1122169.6.peg.1273"/>
<feature type="transmembrane region" description="Helical" evidence="1">
    <location>
        <begin position="20"/>
        <end position="38"/>
    </location>
</feature>
<name>A0A0W0Z0Q3_9GAMM</name>
<dbReference type="EMBL" id="LNYW01000033">
    <property type="protein sequence ID" value="KTD62403.1"/>
    <property type="molecule type" value="Genomic_DNA"/>
</dbReference>
<sequence>MSNDLIDMKKSSRSLNRKLWLLIFLSIMSLLSNIWFTLHPANRESNINQDKNYCHCMKTENCNSN</sequence>
<protein>
    <submittedName>
        <fullName evidence="2">Uncharacterized protein</fullName>
    </submittedName>
</protein>
<comment type="caution">
    <text evidence="2">The sequence shown here is derived from an EMBL/GenBank/DDBJ whole genome shotgun (WGS) entry which is preliminary data.</text>
</comment>
<evidence type="ECO:0000313" key="2">
    <source>
        <dbReference type="EMBL" id="KTD62403.1"/>
    </source>
</evidence>
<proteinExistence type="predicted"/>
<gene>
    <name evidence="2" type="ORF">Lsha_1103</name>
</gene>
<keyword evidence="3" id="KW-1185">Reference proteome</keyword>
<reference evidence="2 3" key="1">
    <citation type="submission" date="2015-11" db="EMBL/GenBank/DDBJ databases">
        <title>Genomic analysis of 38 Legionella species identifies large and diverse effector repertoires.</title>
        <authorList>
            <person name="Burstein D."/>
            <person name="Amaro F."/>
            <person name="Zusman T."/>
            <person name="Lifshitz Z."/>
            <person name="Cohen O."/>
            <person name="Gilbert J.A."/>
            <person name="Pupko T."/>
            <person name="Shuman H.A."/>
            <person name="Segal G."/>
        </authorList>
    </citation>
    <scope>NUCLEOTIDE SEQUENCE [LARGE SCALE GENOMIC DNA]</scope>
    <source>
        <strain evidence="2 3">ATCC 49655</strain>
    </source>
</reference>
<keyword evidence="1" id="KW-1133">Transmembrane helix</keyword>
<dbReference type="Proteomes" id="UP000054600">
    <property type="component" value="Unassembled WGS sequence"/>
</dbReference>
<dbReference type="AlphaFoldDB" id="A0A0W0Z0Q3"/>
<organism evidence="2 3">
    <name type="scientific">Legionella shakespearei DSM 23087</name>
    <dbReference type="NCBI Taxonomy" id="1122169"/>
    <lineage>
        <taxon>Bacteria</taxon>
        <taxon>Pseudomonadati</taxon>
        <taxon>Pseudomonadota</taxon>
        <taxon>Gammaproteobacteria</taxon>
        <taxon>Legionellales</taxon>
        <taxon>Legionellaceae</taxon>
        <taxon>Legionella</taxon>
    </lineage>
</organism>
<accession>A0A0W0Z0Q3</accession>
<keyword evidence="1" id="KW-0472">Membrane</keyword>
<evidence type="ECO:0000313" key="3">
    <source>
        <dbReference type="Proteomes" id="UP000054600"/>
    </source>
</evidence>
<keyword evidence="1" id="KW-0812">Transmembrane</keyword>
<evidence type="ECO:0000256" key="1">
    <source>
        <dbReference type="SAM" id="Phobius"/>
    </source>
</evidence>